<protein>
    <submittedName>
        <fullName evidence="2">Uncharacterized protein</fullName>
    </submittedName>
</protein>
<organism evidence="2 3">
    <name type="scientific">Nephila pilipes</name>
    <name type="common">Giant wood spider</name>
    <name type="synonym">Nephila maculata</name>
    <dbReference type="NCBI Taxonomy" id="299642"/>
    <lineage>
        <taxon>Eukaryota</taxon>
        <taxon>Metazoa</taxon>
        <taxon>Ecdysozoa</taxon>
        <taxon>Arthropoda</taxon>
        <taxon>Chelicerata</taxon>
        <taxon>Arachnida</taxon>
        <taxon>Araneae</taxon>
        <taxon>Araneomorphae</taxon>
        <taxon>Entelegynae</taxon>
        <taxon>Araneoidea</taxon>
        <taxon>Nephilidae</taxon>
        <taxon>Nephila</taxon>
    </lineage>
</organism>
<sequence>MECTPWVLRSDGVKTQLLREGGVGAGKRFLLPRKRLTRELLTKSHRRKEGVNKSSGKGAENRLQNRRENGKKFRSEPLTPILVEVEERSYR</sequence>
<gene>
    <name evidence="2" type="ORF">NPIL_671991</name>
</gene>
<comment type="caution">
    <text evidence="2">The sequence shown here is derived from an EMBL/GenBank/DDBJ whole genome shotgun (WGS) entry which is preliminary data.</text>
</comment>
<dbReference type="EMBL" id="BMAW01013113">
    <property type="protein sequence ID" value="GFT32103.1"/>
    <property type="molecule type" value="Genomic_DNA"/>
</dbReference>
<evidence type="ECO:0000313" key="2">
    <source>
        <dbReference type="EMBL" id="GFT32103.1"/>
    </source>
</evidence>
<keyword evidence="3" id="KW-1185">Reference proteome</keyword>
<reference evidence="2" key="1">
    <citation type="submission" date="2020-08" db="EMBL/GenBank/DDBJ databases">
        <title>Multicomponent nature underlies the extraordinary mechanical properties of spider dragline silk.</title>
        <authorList>
            <person name="Kono N."/>
            <person name="Nakamura H."/>
            <person name="Mori M."/>
            <person name="Yoshida Y."/>
            <person name="Ohtoshi R."/>
            <person name="Malay A.D."/>
            <person name="Moran D.A.P."/>
            <person name="Tomita M."/>
            <person name="Numata K."/>
            <person name="Arakawa K."/>
        </authorList>
    </citation>
    <scope>NUCLEOTIDE SEQUENCE</scope>
</reference>
<name>A0A8X6TLK5_NEPPI</name>
<feature type="compositionally biased region" description="Basic and acidic residues" evidence="1">
    <location>
        <begin position="59"/>
        <end position="75"/>
    </location>
</feature>
<feature type="region of interest" description="Disordered" evidence="1">
    <location>
        <begin position="40"/>
        <end position="78"/>
    </location>
</feature>
<evidence type="ECO:0000256" key="1">
    <source>
        <dbReference type="SAM" id="MobiDB-lite"/>
    </source>
</evidence>
<dbReference type="AlphaFoldDB" id="A0A8X6TLK5"/>
<evidence type="ECO:0000313" key="3">
    <source>
        <dbReference type="Proteomes" id="UP000887013"/>
    </source>
</evidence>
<dbReference type="Proteomes" id="UP000887013">
    <property type="component" value="Unassembled WGS sequence"/>
</dbReference>
<proteinExistence type="predicted"/>
<accession>A0A8X6TLK5</accession>